<dbReference type="STRING" id="77586.A0A0D9WWL7"/>
<reference evidence="5" key="2">
    <citation type="submission" date="2013-12" db="EMBL/GenBank/DDBJ databases">
        <authorList>
            <person name="Yu Y."/>
            <person name="Lee S."/>
            <person name="de Baynast K."/>
            <person name="Wissotski M."/>
            <person name="Liu L."/>
            <person name="Talag J."/>
            <person name="Goicoechea J."/>
            <person name="Angelova A."/>
            <person name="Jetty R."/>
            <person name="Kudrna D."/>
            <person name="Golser W."/>
            <person name="Rivera L."/>
            <person name="Zhang J."/>
            <person name="Wing R."/>
        </authorList>
    </citation>
    <scope>NUCLEOTIDE SEQUENCE</scope>
</reference>
<evidence type="ECO:0000256" key="1">
    <source>
        <dbReference type="ARBA" id="ARBA00009995"/>
    </source>
</evidence>
<organism evidence="4 5">
    <name type="scientific">Leersia perrieri</name>
    <dbReference type="NCBI Taxonomy" id="77586"/>
    <lineage>
        <taxon>Eukaryota</taxon>
        <taxon>Viridiplantae</taxon>
        <taxon>Streptophyta</taxon>
        <taxon>Embryophyta</taxon>
        <taxon>Tracheophyta</taxon>
        <taxon>Spermatophyta</taxon>
        <taxon>Magnoliopsida</taxon>
        <taxon>Liliopsida</taxon>
        <taxon>Poales</taxon>
        <taxon>Poaceae</taxon>
        <taxon>BOP clade</taxon>
        <taxon>Oryzoideae</taxon>
        <taxon>Oryzeae</taxon>
        <taxon>Oryzinae</taxon>
        <taxon>Leersia</taxon>
    </lineage>
</organism>
<evidence type="ECO:0000256" key="2">
    <source>
        <dbReference type="ARBA" id="ARBA00022679"/>
    </source>
</evidence>
<keyword evidence="3" id="KW-0812">Transmembrane</keyword>
<evidence type="ECO:0000256" key="3">
    <source>
        <dbReference type="SAM" id="Phobius"/>
    </source>
</evidence>
<dbReference type="Pfam" id="PF00201">
    <property type="entry name" value="UDPGT"/>
    <property type="match status" value="1"/>
</dbReference>
<dbReference type="InterPro" id="IPR002213">
    <property type="entry name" value="UDP_glucos_trans"/>
</dbReference>
<dbReference type="Gramene" id="LPERR07G05660.1">
    <property type="protein sequence ID" value="LPERR07G05660.1"/>
    <property type="gene ID" value="LPERR07G05660"/>
</dbReference>
<dbReference type="SUPFAM" id="SSF53756">
    <property type="entry name" value="UDP-Glycosyltransferase/glycogen phosphorylase"/>
    <property type="match status" value="1"/>
</dbReference>
<accession>A0A0D9WWL7</accession>
<dbReference type="FunFam" id="3.40.50.2000:FF:000037">
    <property type="entry name" value="Glycosyltransferase"/>
    <property type="match status" value="1"/>
</dbReference>
<sequence length="490" mass="53267">MDAAAARRKRRLHVVVFPWLAFGHLIPFLELAKRLAARGHAAVTFLSTPRNLSRLAGAGAVPPELSAFVRFVPLPLPRVEGLPDGAESTTDVTQEEIGLLKKAFDGLAAPFAAFLADACCGGSGGGEGEDDDEADGFGRKPDWIVVDFAHYWVPPIADEHKVHFHTQISLYSMRPIPFLLFHAQKSRTATPATAADAEEHLMTPATTTTTASNTLPSDLAYRRHEAKFIAAAFKPNASGVSDADRATLLRRRCAVVFYRSCSEAEGPPCRLLADVPAPRFLPTGLLAPSPSTAGGNDDDHAAGELMRWLDAQPERSVLYVALGTEAPLTPANIRELARGLDLSGERFLWALRAFPAEAISSRRGTRRSWLGEDMWRVRVLGHVAVGAFLTHCGSTWGGFNYGWGSTVESLQFGLPLVMLPFIIDQGIVAQAMAAKGIGAEVKRDYDDGSFRGEDVAAAMRRVMVEEDGKVFVRNARTMQEELADTERQEH</sequence>
<comment type="similarity">
    <text evidence="1">Belongs to the UDP-glycosyltransferase family.</text>
</comment>
<feature type="transmembrane region" description="Helical" evidence="3">
    <location>
        <begin position="12"/>
        <end position="29"/>
    </location>
</feature>
<evidence type="ECO:0000313" key="4">
    <source>
        <dbReference type="EnsemblPlants" id="LPERR07G05660.1"/>
    </source>
</evidence>
<keyword evidence="3" id="KW-0472">Membrane</keyword>
<dbReference type="GO" id="GO:0035251">
    <property type="term" value="F:UDP-glucosyltransferase activity"/>
    <property type="evidence" value="ECO:0007669"/>
    <property type="project" value="InterPro"/>
</dbReference>
<keyword evidence="3" id="KW-1133">Transmembrane helix</keyword>
<name>A0A0D9WWL7_9ORYZ</name>
<dbReference type="AlphaFoldDB" id="A0A0D9WWL7"/>
<dbReference type="HOGENOM" id="CLU_001724_2_3_1"/>
<dbReference type="eggNOG" id="KOG1192">
    <property type="taxonomic scope" value="Eukaryota"/>
</dbReference>
<evidence type="ECO:0008006" key="6">
    <source>
        <dbReference type="Google" id="ProtNLM"/>
    </source>
</evidence>
<dbReference type="Proteomes" id="UP000032180">
    <property type="component" value="Chromosome 7"/>
</dbReference>
<dbReference type="CDD" id="cd03784">
    <property type="entry name" value="GT1_Gtf-like"/>
    <property type="match status" value="1"/>
</dbReference>
<dbReference type="PANTHER" id="PTHR48049">
    <property type="entry name" value="GLYCOSYLTRANSFERASE"/>
    <property type="match status" value="1"/>
</dbReference>
<keyword evidence="2" id="KW-0808">Transferase</keyword>
<reference evidence="4 5" key="1">
    <citation type="submission" date="2012-08" db="EMBL/GenBank/DDBJ databases">
        <title>Oryza genome evolution.</title>
        <authorList>
            <person name="Wing R.A."/>
        </authorList>
    </citation>
    <scope>NUCLEOTIDE SEQUENCE</scope>
</reference>
<evidence type="ECO:0000313" key="5">
    <source>
        <dbReference type="Proteomes" id="UP000032180"/>
    </source>
</evidence>
<dbReference type="Gene3D" id="3.40.50.2000">
    <property type="entry name" value="Glycogen Phosphorylase B"/>
    <property type="match status" value="2"/>
</dbReference>
<reference evidence="4" key="3">
    <citation type="submission" date="2015-04" db="UniProtKB">
        <authorList>
            <consortium name="EnsemblPlants"/>
        </authorList>
    </citation>
    <scope>IDENTIFICATION</scope>
</reference>
<dbReference type="InterPro" id="IPR050481">
    <property type="entry name" value="UDP-glycosyltransf_plant"/>
</dbReference>
<proteinExistence type="inferred from homology"/>
<protein>
    <recommendedName>
        <fullName evidence="6">Glycosyltransferase</fullName>
    </recommendedName>
</protein>
<dbReference type="EnsemblPlants" id="LPERR07G05660.1">
    <property type="protein sequence ID" value="LPERR07G05660.1"/>
    <property type="gene ID" value="LPERR07G05660"/>
</dbReference>
<keyword evidence="5" id="KW-1185">Reference proteome</keyword>
<dbReference type="PANTHER" id="PTHR48049:SF80">
    <property type="entry name" value="GLYCOSYLTRANSFERASE"/>
    <property type="match status" value="1"/>
</dbReference>